<protein>
    <submittedName>
        <fullName evidence="1">Uncharacterized protein</fullName>
    </submittedName>
</protein>
<evidence type="ECO:0000313" key="2">
    <source>
        <dbReference type="Proteomes" id="UP000724584"/>
    </source>
</evidence>
<sequence>MARQSLCLSALPLELFDMVMMELDTIRDLANFVSTTRFAYQRFIIQRRTILFRVLENELGPALPDARFLLVFSASSISDQTRDDKCEKYWDWIHVMGGVYRGMLPQNELPPNMRNDARADPGLPRIDELISLCRTLHHVNFLTDTYIATQLGFFSLAGGDGTPATAPPSRPERQRIMRAFYRRQIVSNAWAPTRHSLPGRDWGGDFVALLETRTDPGRRLGLLASLGPWELQLVDHVDHFIMRLGRAIVHRAAEAAAQGRGDEIAAAHVKYPNLDLACLVRYLRLYPDVAAAATDDLQAEREPPAGDEDEFSELGEYLYPFEVCWYECLWEVFDLETDRTVQEWFWISDVVVRDRLDQVPYGWSDAMAGRYGPCYGRGLHRVSPWPPRVDFGESEERHFFRIELWRLAGFALWDQKRIEALKKLKRFENLKTGFVTFDMPECTAAS</sequence>
<name>A0ACB7NYE4_9PEZI</name>
<accession>A0ACB7NYE4</accession>
<organism evidence="1 2">
    <name type="scientific">Chaetomium tenue</name>
    <dbReference type="NCBI Taxonomy" id="1854479"/>
    <lineage>
        <taxon>Eukaryota</taxon>
        <taxon>Fungi</taxon>
        <taxon>Dikarya</taxon>
        <taxon>Ascomycota</taxon>
        <taxon>Pezizomycotina</taxon>
        <taxon>Sordariomycetes</taxon>
        <taxon>Sordariomycetidae</taxon>
        <taxon>Sordariales</taxon>
        <taxon>Chaetomiaceae</taxon>
        <taxon>Chaetomium</taxon>
    </lineage>
</organism>
<reference evidence="1 2" key="1">
    <citation type="journal article" date="2021" name="Nat. Commun.">
        <title>Genetic determinants of endophytism in the Arabidopsis root mycobiome.</title>
        <authorList>
            <person name="Mesny F."/>
            <person name="Miyauchi S."/>
            <person name="Thiergart T."/>
            <person name="Pickel B."/>
            <person name="Atanasova L."/>
            <person name="Karlsson M."/>
            <person name="Huettel B."/>
            <person name="Barry K.W."/>
            <person name="Haridas S."/>
            <person name="Chen C."/>
            <person name="Bauer D."/>
            <person name="Andreopoulos W."/>
            <person name="Pangilinan J."/>
            <person name="LaButti K."/>
            <person name="Riley R."/>
            <person name="Lipzen A."/>
            <person name="Clum A."/>
            <person name="Drula E."/>
            <person name="Henrissat B."/>
            <person name="Kohler A."/>
            <person name="Grigoriev I.V."/>
            <person name="Martin F.M."/>
            <person name="Hacquard S."/>
        </authorList>
    </citation>
    <scope>NUCLEOTIDE SEQUENCE [LARGE SCALE GENOMIC DNA]</scope>
    <source>
        <strain evidence="1 2">MPI-SDFR-AT-0079</strain>
    </source>
</reference>
<dbReference type="EMBL" id="JAGIZQ010000007">
    <property type="protein sequence ID" value="KAH6617480.1"/>
    <property type="molecule type" value="Genomic_DNA"/>
</dbReference>
<evidence type="ECO:0000313" key="1">
    <source>
        <dbReference type="EMBL" id="KAH6617480.1"/>
    </source>
</evidence>
<proteinExistence type="predicted"/>
<gene>
    <name evidence="1" type="ORF">F5144DRAFT_520579</name>
</gene>
<comment type="caution">
    <text evidence="1">The sequence shown here is derived from an EMBL/GenBank/DDBJ whole genome shotgun (WGS) entry which is preliminary data.</text>
</comment>
<keyword evidence="2" id="KW-1185">Reference proteome</keyword>
<dbReference type="Proteomes" id="UP000724584">
    <property type="component" value="Unassembled WGS sequence"/>
</dbReference>